<feature type="region of interest" description="Disordered" evidence="5">
    <location>
        <begin position="550"/>
        <end position="646"/>
    </location>
</feature>
<feature type="compositionally biased region" description="Basic and acidic residues" evidence="5">
    <location>
        <begin position="606"/>
        <end position="620"/>
    </location>
</feature>
<dbReference type="PROSITE" id="PS00518">
    <property type="entry name" value="ZF_RING_1"/>
    <property type="match status" value="1"/>
</dbReference>
<dbReference type="KEGG" id="aplc:110976491"/>
<dbReference type="RefSeq" id="XP_022085494.1">
    <property type="nucleotide sequence ID" value="XM_022229802.1"/>
</dbReference>
<feature type="compositionally biased region" description="Low complexity" evidence="5">
    <location>
        <begin position="593"/>
        <end position="605"/>
    </location>
</feature>
<dbReference type="SUPFAM" id="SSF57845">
    <property type="entry name" value="B-box zinc-binding domain"/>
    <property type="match status" value="1"/>
</dbReference>
<dbReference type="GeneID" id="110976491"/>
<feature type="domain" description="RING-type" evidence="6">
    <location>
        <begin position="15"/>
        <end position="62"/>
    </location>
</feature>
<dbReference type="PROSITE" id="PS50089">
    <property type="entry name" value="ZF_RING_2"/>
    <property type="match status" value="1"/>
</dbReference>
<dbReference type="InterPro" id="IPR017907">
    <property type="entry name" value="Znf_RING_CS"/>
</dbReference>
<sequence>MSGVITSYRDVQPECALCSGRTLLSESKRLYCAHTYCLKCLKGLVMLDDIPPKNPVVGCPLCLTLTPIHSPEIACQSTVFDLQSLLDALPPLVQPESPAEVAKTEDSESYMCEIHEEIEPDTPAEVAETDDGEPYEIHEEWDPETLAEVAKTEESESYMCEIYEKIEPDTPAEVAETDDGEPYEIHEEWEPETLAEVAKTEESESYMCEIYEKIEPDTRAKVAETEDGEPYMCEIYEEWEPETLAEVTETEDGERMCETCGEVEPEATAEVTETEDGEPYEIHEEWEPETPAEVTETEDLEPYEIYEEWEPETLAEVTETEDGERMCETYGEVEPEATAEVTETEDGEPYEIHEEWEPETPAEVTETEDGEPPVCEIHNEVKKFYCCSCEVLICRDCTVVDHPRPQHKCMNLDEACTWRCALNERELQTAVRVVKQVNRSGGILKSTEVALNQRCDQVITEIERCREMGLEQLQWHVEAIEAFQMDLEAEIFGLHDLTEDATKKDLLEQSTELVESLMSLCEQQEEVINKPQPVQYPAFLESVDEIQGWPKPLNLDGLDEEEPDLPTPEGQQSLESKDQSNKDTDSTSRVRIPPVADAGPVVVDSSSRKDSLGGRSEKNHQPRVRTLQSSRSNDPPKIERGNTSRLVSPLKIPWPLFGVGTANRQPRQRLQQNTRSGTTSRRLQAYQTMAPPRGFDCQRQDSPGGRGKESRGRGQYHHSARGGANNYGRGGADNRGRGGADHRGHFGADHRGRGGSNNRSKSGADNRGRGGADNRGGGGASHRGHGGADHHGRGGTDNRGGGGASHRGRGEADHRGRGGADNRGRGGAHHRGRGGHQQHGRGGKQGQGGGKQGQGSGRQKGK</sequence>
<keyword evidence="8" id="KW-1185">Reference proteome</keyword>
<evidence type="ECO:0000259" key="7">
    <source>
        <dbReference type="PROSITE" id="PS50119"/>
    </source>
</evidence>
<evidence type="ECO:0000256" key="4">
    <source>
        <dbReference type="PROSITE-ProRule" id="PRU00024"/>
    </source>
</evidence>
<feature type="region of interest" description="Disordered" evidence="5">
    <location>
        <begin position="168"/>
        <end position="187"/>
    </location>
</feature>
<evidence type="ECO:0000259" key="6">
    <source>
        <dbReference type="PROSITE" id="PS50089"/>
    </source>
</evidence>
<feature type="compositionally biased region" description="Basic and acidic residues" evidence="5">
    <location>
        <begin position="808"/>
        <end position="824"/>
    </location>
</feature>
<feature type="compositionally biased region" description="Basic and acidic residues" evidence="5">
    <location>
        <begin position="575"/>
        <end position="588"/>
    </location>
</feature>
<reference evidence="9" key="1">
    <citation type="submission" date="2025-08" db="UniProtKB">
        <authorList>
            <consortium name="RefSeq"/>
        </authorList>
    </citation>
    <scope>IDENTIFICATION</scope>
</reference>
<dbReference type="Pfam" id="PF00643">
    <property type="entry name" value="zf-B_box"/>
    <property type="match status" value="1"/>
</dbReference>
<feature type="compositionally biased region" description="Basic residues" evidence="5">
    <location>
        <begin position="826"/>
        <end position="842"/>
    </location>
</feature>
<keyword evidence="1" id="KW-0479">Metal-binding</keyword>
<organism evidence="8 9">
    <name type="scientific">Acanthaster planci</name>
    <name type="common">Crown-of-thorns starfish</name>
    <dbReference type="NCBI Taxonomy" id="133434"/>
    <lineage>
        <taxon>Eukaryota</taxon>
        <taxon>Metazoa</taxon>
        <taxon>Echinodermata</taxon>
        <taxon>Eleutherozoa</taxon>
        <taxon>Asterozoa</taxon>
        <taxon>Asteroidea</taxon>
        <taxon>Valvatacea</taxon>
        <taxon>Valvatida</taxon>
        <taxon>Acanthasteridae</taxon>
        <taxon>Acanthaster</taxon>
    </lineage>
</organism>
<proteinExistence type="predicted"/>
<evidence type="ECO:0000313" key="8">
    <source>
        <dbReference type="Proteomes" id="UP000694845"/>
    </source>
</evidence>
<evidence type="ECO:0000256" key="3">
    <source>
        <dbReference type="ARBA" id="ARBA00022833"/>
    </source>
</evidence>
<dbReference type="SUPFAM" id="SSF57850">
    <property type="entry name" value="RING/U-box"/>
    <property type="match status" value="1"/>
</dbReference>
<protein>
    <submittedName>
        <fullName evidence="9">Uncharacterized protein LOC110976491</fullName>
    </submittedName>
</protein>
<feature type="domain" description="B box-type" evidence="7">
    <location>
        <begin position="370"/>
        <end position="412"/>
    </location>
</feature>
<dbReference type="InterPro" id="IPR001841">
    <property type="entry name" value="Znf_RING"/>
</dbReference>
<feature type="compositionally biased region" description="Basic and acidic residues" evidence="5">
    <location>
        <begin position="732"/>
        <end position="752"/>
    </location>
</feature>
<feature type="compositionally biased region" description="Gly residues" evidence="5">
    <location>
        <begin position="843"/>
        <end position="862"/>
    </location>
</feature>
<dbReference type="InterPro" id="IPR000315">
    <property type="entry name" value="Znf_B-box"/>
</dbReference>
<evidence type="ECO:0000256" key="1">
    <source>
        <dbReference type="ARBA" id="ARBA00022723"/>
    </source>
</evidence>
<dbReference type="AlphaFoldDB" id="A0A8B7XX89"/>
<evidence type="ECO:0000256" key="5">
    <source>
        <dbReference type="SAM" id="MobiDB-lite"/>
    </source>
</evidence>
<dbReference type="GO" id="GO:0008270">
    <property type="term" value="F:zinc ion binding"/>
    <property type="evidence" value="ECO:0007669"/>
    <property type="project" value="UniProtKB-KW"/>
</dbReference>
<feature type="compositionally biased region" description="Basic and acidic residues" evidence="5">
    <location>
        <begin position="786"/>
        <end position="796"/>
    </location>
</feature>
<evidence type="ECO:0000256" key="2">
    <source>
        <dbReference type="ARBA" id="ARBA00022771"/>
    </source>
</evidence>
<name>A0A8B7XX89_ACAPL</name>
<dbReference type="Gene3D" id="3.30.160.60">
    <property type="entry name" value="Classic Zinc Finger"/>
    <property type="match status" value="1"/>
</dbReference>
<dbReference type="PANTHER" id="PTHR25462:SF296">
    <property type="entry name" value="MEIOTIC P26, ISOFORM F"/>
    <property type="match status" value="1"/>
</dbReference>
<dbReference type="SMART" id="SM00336">
    <property type="entry name" value="BBOX"/>
    <property type="match status" value="1"/>
</dbReference>
<dbReference type="PROSITE" id="PS50119">
    <property type="entry name" value="ZF_BBOX"/>
    <property type="match status" value="1"/>
</dbReference>
<gene>
    <name evidence="9" type="primary">LOC110976491</name>
</gene>
<feature type="compositionally biased region" description="Polar residues" evidence="5">
    <location>
        <begin position="662"/>
        <end position="687"/>
    </location>
</feature>
<feature type="compositionally biased region" description="Basic and acidic residues" evidence="5">
    <location>
        <begin position="762"/>
        <end position="772"/>
    </location>
</feature>
<accession>A0A8B7XX89</accession>
<feature type="region of interest" description="Disordered" evidence="5">
    <location>
        <begin position="658"/>
        <end position="862"/>
    </location>
</feature>
<keyword evidence="3" id="KW-0862">Zinc</keyword>
<dbReference type="InterPro" id="IPR047153">
    <property type="entry name" value="TRIM45/56/19-like"/>
</dbReference>
<dbReference type="PANTHER" id="PTHR25462">
    <property type="entry name" value="BONUS, ISOFORM C-RELATED"/>
    <property type="match status" value="1"/>
</dbReference>
<dbReference type="Proteomes" id="UP000694845">
    <property type="component" value="Unplaced"/>
</dbReference>
<evidence type="ECO:0000313" key="9">
    <source>
        <dbReference type="RefSeq" id="XP_022085494.1"/>
    </source>
</evidence>
<keyword evidence="2 4" id="KW-0863">Zinc-finger</keyword>